<evidence type="ECO:0000256" key="2">
    <source>
        <dbReference type="ARBA" id="ARBA00004613"/>
    </source>
</evidence>
<evidence type="ECO:0000313" key="11">
    <source>
        <dbReference type="Proteomes" id="UP000295070"/>
    </source>
</evidence>
<evidence type="ECO:0000256" key="8">
    <source>
        <dbReference type="SAM" id="SignalP"/>
    </source>
</evidence>
<dbReference type="AlphaFoldDB" id="A0A484CJV5"/>
<keyword evidence="5 8" id="KW-0732">Signal</keyword>
<dbReference type="Proteomes" id="UP000295070">
    <property type="component" value="Chromosome 14"/>
</dbReference>
<dbReference type="GO" id="GO:0005886">
    <property type="term" value="C:plasma membrane"/>
    <property type="evidence" value="ECO:0007669"/>
    <property type="project" value="UniProtKB-SubCell"/>
</dbReference>
<dbReference type="InterPro" id="IPR050918">
    <property type="entry name" value="CNF-like_PLA2_Inhibitor"/>
</dbReference>
<feature type="signal peptide" evidence="8">
    <location>
        <begin position="1"/>
        <end position="20"/>
    </location>
</feature>
<keyword evidence="3" id="KW-1003">Cell membrane</keyword>
<dbReference type="GO" id="GO:0005576">
    <property type="term" value="C:extracellular region"/>
    <property type="evidence" value="ECO:0007669"/>
    <property type="project" value="UniProtKB-SubCell"/>
</dbReference>
<comment type="caution">
    <text evidence="10">The sequence shown here is derived from an EMBL/GenBank/DDBJ whole genome shotgun (WGS) entry which is preliminary data.</text>
</comment>
<name>A0A484CJV5_PERFV</name>
<keyword evidence="11" id="KW-1185">Reference proteome</keyword>
<dbReference type="InterPro" id="IPR045860">
    <property type="entry name" value="Snake_toxin-like_sf"/>
</dbReference>
<keyword evidence="6" id="KW-0472">Membrane</keyword>
<dbReference type="PANTHER" id="PTHR20914:SF9">
    <property type="entry name" value="COILED, ISOFORM A"/>
    <property type="match status" value="1"/>
</dbReference>
<feature type="domain" description="UPAR/Ly6" evidence="9">
    <location>
        <begin position="117"/>
        <end position="204"/>
    </location>
</feature>
<keyword evidence="7" id="KW-0325">Glycoprotein</keyword>
<evidence type="ECO:0000256" key="4">
    <source>
        <dbReference type="ARBA" id="ARBA00022525"/>
    </source>
</evidence>
<feature type="domain" description="UPAR/Ly6" evidence="9">
    <location>
        <begin position="21"/>
        <end position="112"/>
    </location>
</feature>
<dbReference type="SUPFAM" id="SSF57302">
    <property type="entry name" value="Snake toxin-like"/>
    <property type="match status" value="2"/>
</dbReference>
<feature type="chain" id="PRO_5019848141" description="UPAR/Ly6 domain-containing protein" evidence="8">
    <location>
        <begin position="21"/>
        <end position="233"/>
    </location>
</feature>
<protein>
    <recommendedName>
        <fullName evidence="9">UPAR/Ly6 domain-containing protein</fullName>
    </recommendedName>
</protein>
<dbReference type="InterPro" id="IPR035076">
    <property type="entry name" value="Toxin/TOLIP"/>
</dbReference>
<keyword evidence="4" id="KW-0964">Secreted</keyword>
<reference evidence="10 11" key="1">
    <citation type="submission" date="2019-01" db="EMBL/GenBank/DDBJ databases">
        <title>A chromosome-scale genome assembly of the yellow perch, Perca flavescens.</title>
        <authorList>
            <person name="Feron R."/>
            <person name="Morvezen R."/>
            <person name="Bestin A."/>
            <person name="Haffray P."/>
            <person name="Klopp C."/>
            <person name="Zahm M."/>
            <person name="Cabau C."/>
            <person name="Roques C."/>
            <person name="Donnadieu C."/>
            <person name="Bouchez O."/>
            <person name="Christie M."/>
            <person name="Larson W."/>
            <person name="Guiguen Y."/>
        </authorList>
    </citation>
    <scope>NUCLEOTIDE SEQUENCE [LARGE SCALE GENOMIC DNA]</scope>
    <source>
        <strain evidence="10">YP-PL-M2</strain>
        <tissue evidence="10">Blood</tissue>
    </source>
</reference>
<proteinExistence type="predicted"/>
<evidence type="ECO:0000256" key="3">
    <source>
        <dbReference type="ARBA" id="ARBA00022475"/>
    </source>
</evidence>
<sequence length="233" mass="24098">MMKLIPSLTLIWALSSTAGALQCQTCLNQLCLTTVAQTCSSETSCLTASIQANFSGIITQQIYKACASSSLCPTPGSQTFSGNVGFANAVVSANCCNTDNCNINIIPIPPAQTNNSLKCYTCDLFTSNCNSSVQCRGAEDSCIQATLTTLSSNFLAFGCASRNLCAAASLGNLTSLEGVNATGVSCCGSSLCNTFKTNTTLPTTAAPTTSEAGCRIRLGMIHLLLGLLVFTLC</sequence>
<evidence type="ECO:0000256" key="6">
    <source>
        <dbReference type="ARBA" id="ARBA00023136"/>
    </source>
</evidence>
<dbReference type="Pfam" id="PF00087">
    <property type="entry name" value="Toxin_TOLIP"/>
    <property type="match status" value="1"/>
</dbReference>
<dbReference type="SMART" id="SM00134">
    <property type="entry name" value="LU"/>
    <property type="match status" value="2"/>
</dbReference>
<comment type="subcellular location">
    <subcellularLocation>
        <location evidence="1">Cell membrane</location>
    </subcellularLocation>
    <subcellularLocation>
        <location evidence="2">Secreted</location>
    </subcellularLocation>
</comment>
<dbReference type="Gene3D" id="2.10.60.10">
    <property type="entry name" value="CD59"/>
    <property type="match status" value="2"/>
</dbReference>
<organism evidence="10 11">
    <name type="scientific">Perca flavescens</name>
    <name type="common">American yellow perch</name>
    <name type="synonym">Morone flavescens</name>
    <dbReference type="NCBI Taxonomy" id="8167"/>
    <lineage>
        <taxon>Eukaryota</taxon>
        <taxon>Metazoa</taxon>
        <taxon>Chordata</taxon>
        <taxon>Craniata</taxon>
        <taxon>Vertebrata</taxon>
        <taxon>Euteleostomi</taxon>
        <taxon>Actinopterygii</taxon>
        <taxon>Neopterygii</taxon>
        <taxon>Teleostei</taxon>
        <taxon>Neoteleostei</taxon>
        <taxon>Acanthomorphata</taxon>
        <taxon>Eupercaria</taxon>
        <taxon>Perciformes</taxon>
        <taxon>Percoidei</taxon>
        <taxon>Percidae</taxon>
        <taxon>Percinae</taxon>
        <taxon>Perca</taxon>
    </lineage>
</organism>
<gene>
    <name evidence="10" type="ORF">EPR50_G00144560</name>
</gene>
<evidence type="ECO:0000259" key="9">
    <source>
        <dbReference type="SMART" id="SM00134"/>
    </source>
</evidence>
<dbReference type="Pfam" id="PF00021">
    <property type="entry name" value="UPAR_LY6"/>
    <property type="match status" value="1"/>
</dbReference>
<evidence type="ECO:0000256" key="7">
    <source>
        <dbReference type="ARBA" id="ARBA00023180"/>
    </source>
</evidence>
<dbReference type="STRING" id="8167.A0A484CJV5"/>
<evidence type="ECO:0000256" key="5">
    <source>
        <dbReference type="ARBA" id="ARBA00022729"/>
    </source>
</evidence>
<evidence type="ECO:0000313" key="10">
    <source>
        <dbReference type="EMBL" id="TDH03696.1"/>
    </source>
</evidence>
<dbReference type="EMBL" id="SCKG01000014">
    <property type="protein sequence ID" value="TDH03696.1"/>
    <property type="molecule type" value="Genomic_DNA"/>
</dbReference>
<accession>A0A484CJV5</accession>
<evidence type="ECO:0000256" key="1">
    <source>
        <dbReference type="ARBA" id="ARBA00004236"/>
    </source>
</evidence>
<dbReference type="PANTHER" id="PTHR20914">
    <property type="entry name" value="LY6/PLAUR DOMAIN-CONTAINING PROTEIN 8"/>
    <property type="match status" value="1"/>
</dbReference>
<dbReference type="InterPro" id="IPR016054">
    <property type="entry name" value="LY6_UPA_recep-like"/>
</dbReference>